<dbReference type="InterPro" id="IPR021074">
    <property type="entry name" value="Formate_DH_dsu"/>
</dbReference>
<dbReference type="EMBL" id="OBEL01000004">
    <property type="protein sequence ID" value="SNZ20439.1"/>
    <property type="molecule type" value="Genomic_DNA"/>
</dbReference>
<evidence type="ECO:0000313" key="2">
    <source>
        <dbReference type="Proteomes" id="UP000219439"/>
    </source>
</evidence>
<accession>A0A285PFF2</accession>
<protein>
    <submittedName>
        <fullName evidence="1">Formate dehydrogenase delta subunit</fullName>
    </submittedName>
</protein>
<gene>
    <name evidence="1" type="ORF">SAMN06265368_3542</name>
</gene>
<evidence type="ECO:0000313" key="1">
    <source>
        <dbReference type="EMBL" id="SNZ20439.1"/>
    </source>
</evidence>
<dbReference type="Proteomes" id="UP000219439">
    <property type="component" value="Unassembled WGS sequence"/>
</dbReference>
<proteinExistence type="predicted"/>
<organism evidence="1 2">
    <name type="scientific">Cohaesibacter gelatinilyticus</name>
    <dbReference type="NCBI Taxonomy" id="372072"/>
    <lineage>
        <taxon>Bacteria</taxon>
        <taxon>Pseudomonadati</taxon>
        <taxon>Pseudomonadota</taxon>
        <taxon>Alphaproteobacteria</taxon>
        <taxon>Hyphomicrobiales</taxon>
        <taxon>Cohaesibacteraceae</taxon>
    </lineage>
</organism>
<dbReference type="AlphaFoldDB" id="A0A285PFF2"/>
<reference evidence="1 2" key="1">
    <citation type="submission" date="2017-09" db="EMBL/GenBank/DDBJ databases">
        <authorList>
            <person name="Ehlers B."/>
            <person name="Leendertz F.H."/>
        </authorList>
    </citation>
    <scope>NUCLEOTIDE SEQUENCE [LARGE SCALE GENOMIC DNA]</scope>
    <source>
        <strain evidence="1 2">DSM 18289</strain>
    </source>
</reference>
<sequence>MNQDELIRMANQIADFFQSYPQARAVDGVATHVRDFWDPRMKGQISTLIDEQGDKLKPLAIDGLKKCLD</sequence>
<dbReference type="Pfam" id="PF11390">
    <property type="entry name" value="FdsD"/>
    <property type="match status" value="1"/>
</dbReference>
<name>A0A285PFF2_9HYPH</name>
<dbReference type="RefSeq" id="WP_097154783.1">
    <property type="nucleotide sequence ID" value="NZ_OBEL01000004.1"/>
</dbReference>
<dbReference type="OrthoDB" id="7409377at2"/>
<keyword evidence="2" id="KW-1185">Reference proteome</keyword>